<protein>
    <recommendedName>
        <fullName evidence="1">Antitoxin SocA-like Panacea domain-containing protein</fullName>
    </recommendedName>
</protein>
<evidence type="ECO:0000313" key="3">
    <source>
        <dbReference type="Proteomes" id="UP000187185"/>
    </source>
</evidence>
<organism evidence="2 3">
    <name type="scientific">Microbacterium aurum</name>
    <dbReference type="NCBI Taxonomy" id="36805"/>
    <lineage>
        <taxon>Bacteria</taxon>
        <taxon>Bacillati</taxon>
        <taxon>Actinomycetota</taxon>
        <taxon>Actinomycetes</taxon>
        <taxon>Micrococcales</taxon>
        <taxon>Microbacteriaceae</taxon>
        <taxon>Microbacterium</taxon>
    </lineage>
</organism>
<dbReference type="Proteomes" id="UP000187185">
    <property type="component" value="Chromosome"/>
</dbReference>
<reference evidence="2 3" key="1">
    <citation type="submission" date="2016-12" db="EMBL/GenBank/DDBJ databases">
        <title>Complete genome sequence of Microbacterium aurum KACC 15219.</title>
        <authorList>
            <person name="Jung Y."/>
            <person name="Shin J.-H."/>
            <person name="Lee Y.-J."/>
            <person name="Yi H."/>
            <person name="Bahn Y.-S."/>
            <person name="Kim J.F."/>
            <person name="Lee D.-W."/>
        </authorList>
    </citation>
    <scope>NUCLEOTIDE SEQUENCE [LARGE SCALE GENOMIC DNA]</scope>
    <source>
        <strain evidence="2 3">KACC 15219</strain>
    </source>
</reference>
<feature type="domain" description="Antitoxin SocA-like Panacea" evidence="1">
    <location>
        <begin position="22"/>
        <end position="115"/>
    </location>
</feature>
<evidence type="ECO:0000259" key="1">
    <source>
        <dbReference type="Pfam" id="PF13274"/>
    </source>
</evidence>
<dbReference type="KEGG" id="maur:BOH66_01075"/>
<name>A0A1P8U4M4_9MICO</name>
<dbReference type="AlphaFoldDB" id="A0A1P8U4M4"/>
<dbReference type="InterPro" id="IPR025272">
    <property type="entry name" value="SocA_Panacea"/>
</dbReference>
<dbReference type="Pfam" id="PF13274">
    <property type="entry name" value="SocA_Panacea"/>
    <property type="match status" value="1"/>
</dbReference>
<proteinExistence type="predicted"/>
<dbReference type="OrthoDB" id="9799173at2"/>
<evidence type="ECO:0000313" key="2">
    <source>
        <dbReference type="EMBL" id="APZ33043.1"/>
    </source>
</evidence>
<gene>
    <name evidence="2" type="ORF">BOH66_01075</name>
</gene>
<dbReference type="RefSeq" id="WP_076688494.1">
    <property type="nucleotide sequence ID" value="NZ_CP018762.1"/>
</dbReference>
<dbReference type="EMBL" id="CP018762">
    <property type="protein sequence ID" value="APZ33043.1"/>
    <property type="molecule type" value="Genomic_DNA"/>
</dbReference>
<sequence>MANVHDVAIHILQGGKMSAMKLQKLVYYSQAWSLAWDDKPLFPEEIQAWVHGPVVRELYRNHQGKYMVDPSDFPTGDAGRLEAGDIETIEAVLASYGNMSAAQLSALTHAELPWKQARQGLDTGDPGTFPITHESMRSYYSSLSESESGVQSVEDVNFPAWVR</sequence>
<keyword evidence="3" id="KW-1185">Reference proteome</keyword>
<accession>A0A1P8U4M4</accession>